<keyword evidence="8 15" id="KW-0675">Receptor</keyword>
<evidence type="ECO:0000313" key="16">
    <source>
        <dbReference type="Proteomes" id="UP001500279"/>
    </source>
</evidence>
<evidence type="ECO:0000256" key="7">
    <source>
        <dbReference type="ARBA" id="ARBA00023136"/>
    </source>
</evidence>
<dbReference type="Gene3D" id="2.40.170.20">
    <property type="entry name" value="TonB-dependent receptor, beta-barrel domain"/>
    <property type="match status" value="1"/>
</dbReference>
<feature type="domain" description="TonB-dependent receptor plug" evidence="14">
    <location>
        <begin position="60"/>
        <end position="160"/>
    </location>
</feature>
<feature type="chain" id="PRO_5047165027" evidence="12">
    <location>
        <begin position="24"/>
        <end position="699"/>
    </location>
</feature>
<gene>
    <name evidence="15" type="ORF">GCM10009107_26370</name>
</gene>
<dbReference type="PROSITE" id="PS51257">
    <property type="entry name" value="PROKAR_LIPOPROTEIN"/>
    <property type="match status" value="1"/>
</dbReference>
<proteinExistence type="inferred from homology"/>
<keyword evidence="16" id="KW-1185">Reference proteome</keyword>
<keyword evidence="9 10" id="KW-0998">Cell outer membrane</keyword>
<protein>
    <submittedName>
        <fullName evidence="15">TonB-dependent siderophore receptor</fullName>
    </submittedName>
</protein>
<keyword evidence="6 11" id="KW-0798">TonB box</keyword>
<dbReference type="InterPro" id="IPR012910">
    <property type="entry name" value="Plug_dom"/>
</dbReference>
<dbReference type="EMBL" id="BAAAEW010000014">
    <property type="protein sequence ID" value="GAA0752481.1"/>
    <property type="molecule type" value="Genomic_DNA"/>
</dbReference>
<keyword evidence="12" id="KW-0732">Signal</keyword>
<evidence type="ECO:0000256" key="5">
    <source>
        <dbReference type="ARBA" id="ARBA00022692"/>
    </source>
</evidence>
<evidence type="ECO:0000256" key="2">
    <source>
        <dbReference type="ARBA" id="ARBA00009810"/>
    </source>
</evidence>
<sequence length="699" mass="75944">MKQEFLMTTCAIAACLALGDARAQEAAAPAQDVAQQQTVMVKGKRANRVSKGATGLPMEVKDTPQTISTIDKDEMADFGLTGSNEALALATGINVEQYETNRATFNARGFEIQLTQVDGLGMTNSWGTVVGREDTFLFERIELIRGANGLLTGVGNASGTINYIRKRPTNQDGGEVTVTGGSHGLKRVGLDYNKVLTEDGAWAARVVVAHEDKDSYLRDLHDKRTSLYGVVDGQIGDNGTLTIGVTGVNAKQDSPMWGSLTLLRSDGTQADFAVGSSTAPDWAYWNTKSVTSFAEYSHRLSPDWEAKFTVNRRHGDEATKLLYAYSNTGMLNPDDTGLIGWPYHSISHTDSRVLDANLSGQFSAFGRSHSLLVGVSNSKETTATDIYAATSNNFLPLPAFPYGGDAYPEPEWGAREPSTSGEQTLTRVYAASRIALTDSLKTIVGVNAVRHWRAGESRYGSGGQLLDPTTKKLSPYLGFTYDFTPNVLGYASYSDIFLPQEQADVKGDLLAPVKGTNAEVGVKADWLDKRLLTTFAVFTSKEQGLATYAGIDANQQYYYEAKDVKSKGFETEVTGRINKDAKLTLGYTHLTLTGPDGHGIYEWVPRNTLNFRVDSRMPFLPALRMGLGGRWQSDVSKIGSAEQPAYMVANAFAAYELTKDATLRLNINNLFDKKYIGGLAYGAIYGAPRNGAVTLEYKL</sequence>
<evidence type="ECO:0000256" key="12">
    <source>
        <dbReference type="SAM" id="SignalP"/>
    </source>
</evidence>
<evidence type="ECO:0000256" key="4">
    <source>
        <dbReference type="ARBA" id="ARBA00022452"/>
    </source>
</evidence>
<dbReference type="InterPro" id="IPR036942">
    <property type="entry name" value="Beta-barrel_TonB_sf"/>
</dbReference>
<reference evidence="15 16" key="1">
    <citation type="journal article" date="2019" name="Int. J. Syst. Evol. Microbiol.">
        <title>The Global Catalogue of Microorganisms (GCM) 10K type strain sequencing project: providing services to taxonomists for standard genome sequencing and annotation.</title>
        <authorList>
            <consortium name="The Broad Institute Genomics Platform"/>
            <consortium name="The Broad Institute Genome Sequencing Center for Infectious Disease"/>
            <person name="Wu L."/>
            <person name="Ma J."/>
        </authorList>
    </citation>
    <scope>NUCLEOTIDE SEQUENCE [LARGE SCALE GENOMIC DNA]</scope>
    <source>
        <strain evidence="15 16">JCM 15503</strain>
    </source>
</reference>
<dbReference type="PANTHER" id="PTHR32552:SF74">
    <property type="entry name" value="HYDROXAMATE SIDEROPHORE RECEPTOR FHUE"/>
    <property type="match status" value="1"/>
</dbReference>
<evidence type="ECO:0000256" key="1">
    <source>
        <dbReference type="ARBA" id="ARBA00004571"/>
    </source>
</evidence>
<dbReference type="InterPro" id="IPR000531">
    <property type="entry name" value="Beta-barrel_TonB"/>
</dbReference>
<feature type="domain" description="TonB-dependent receptor-like beta-barrel" evidence="13">
    <location>
        <begin position="277"/>
        <end position="670"/>
    </location>
</feature>
<dbReference type="Pfam" id="PF07715">
    <property type="entry name" value="Plug"/>
    <property type="match status" value="1"/>
</dbReference>
<dbReference type="CDD" id="cd01347">
    <property type="entry name" value="ligand_gated_channel"/>
    <property type="match status" value="1"/>
</dbReference>
<dbReference type="PANTHER" id="PTHR32552">
    <property type="entry name" value="FERRICHROME IRON RECEPTOR-RELATED"/>
    <property type="match status" value="1"/>
</dbReference>
<dbReference type="PROSITE" id="PS52016">
    <property type="entry name" value="TONB_DEPENDENT_REC_3"/>
    <property type="match status" value="1"/>
</dbReference>
<evidence type="ECO:0000259" key="14">
    <source>
        <dbReference type="Pfam" id="PF07715"/>
    </source>
</evidence>
<feature type="signal peptide" evidence="12">
    <location>
        <begin position="1"/>
        <end position="23"/>
    </location>
</feature>
<dbReference type="Gene3D" id="2.170.130.10">
    <property type="entry name" value="TonB-dependent receptor, plug domain"/>
    <property type="match status" value="1"/>
</dbReference>
<evidence type="ECO:0000259" key="13">
    <source>
        <dbReference type="Pfam" id="PF00593"/>
    </source>
</evidence>
<evidence type="ECO:0000256" key="6">
    <source>
        <dbReference type="ARBA" id="ARBA00023077"/>
    </source>
</evidence>
<name>A0ABN1K1U0_9BURK</name>
<dbReference type="InterPro" id="IPR039426">
    <property type="entry name" value="TonB-dep_rcpt-like"/>
</dbReference>
<accession>A0ABN1K1U0</accession>
<evidence type="ECO:0000256" key="3">
    <source>
        <dbReference type="ARBA" id="ARBA00022448"/>
    </source>
</evidence>
<keyword evidence="4 10" id="KW-1134">Transmembrane beta strand</keyword>
<evidence type="ECO:0000256" key="10">
    <source>
        <dbReference type="PROSITE-ProRule" id="PRU01360"/>
    </source>
</evidence>
<organism evidence="15 16">
    <name type="scientific">Ideonella azotifigens</name>
    <dbReference type="NCBI Taxonomy" id="513160"/>
    <lineage>
        <taxon>Bacteria</taxon>
        <taxon>Pseudomonadati</taxon>
        <taxon>Pseudomonadota</taxon>
        <taxon>Betaproteobacteria</taxon>
        <taxon>Burkholderiales</taxon>
        <taxon>Sphaerotilaceae</taxon>
        <taxon>Ideonella</taxon>
    </lineage>
</organism>
<dbReference type="SUPFAM" id="SSF56935">
    <property type="entry name" value="Porins"/>
    <property type="match status" value="1"/>
</dbReference>
<evidence type="ECO:0000256" key="9">
    <source>
        <dbReference type="ARBA" id="ARBA00023237"/>
    </source>
</evidence>
<keyword evidence="3 10" id="KW-0813">Transport</keyword>
<dbReference type="RefSeq" id="WP_141290045.1">
    <property type="nucleotide sequence ID" value="NZ_BAAAEW010000014.1"/>
</dbReference>
<comment type="subcellular location">
    <subcellularLocation>
        <location evidence="1 10">Cell outer membrane</location>
        <topology evidence="1 10">Multi-pass membrane protein</topology>
    </subcellularLocation>
</comment>
<comment type="similarity">
    <text evidence="2 10 11">Belongs to the TonB-dependent receptor family.</text>
</comment>
<comment type="caution">
    <text evidence="15">The sequence shown here is derived from an EMBL/GenBank/DDBJ whole genome shotgun (WGS) entry which is preliminary data.</text>
</comment>
<dbReference type="Proteomes" id="UP001500279">
    <property type="component" value="Unassembled WGS sequence"/>
</dbReference>
<dbReference type="NCBIfam" id="TIGR01783">
    <property type="entry name" value="TonB-siderophor"/>
    <property type="match status" value="1"/>
</dbReference>
<evidence type="ECO:0000256" key="11">
    <source>
        <dbReference type="RuleBase" id="RU003357"/>
    </source>
</evidence>
<dbReference type="Pfam" id="PF00593">
    <property type="entry name" value="TonB_dep_Rec_b-barrel"/>
    <property type="match status" value="1"/>
</dbReference>
<evidence type="ECO:0000256" key="8">
    <source>
        <dbReference type="ARBA" id="ARBA00023170"/>
    </source>
</evidence>
<keyword evidence="5 10" id="KW-0812">Transmembrane</keyword>
<keyword evidence="7 10" id="KW-0472">Membrane</keyword>
<dbReference type="InterPro" id="IPR037066">
    <property type="entry name" value="Plug_dom_sf"/>
</dbReference>
<dbReference type="InterPro" id="IPR010105">
    <property type="entry name" value="TonB_sidphr_rcpt"/>
</dbReference>
<evidence type="ECO:0000313" key="15">
    <source>
        <dbReference type="EMBL" id="GAA0752481.1"/>
    </source>
</evidence>